<name>A0A9P0F8W1_BRAAE</name>
<comment type="subcellular location">
    <subcellularLocation>
        <location evidence="1">Secreted</location>
    </subcellularLocation>
</comment>
<dbReference type="GO" id="GO:0005576">
    <property type="term" value="C:extracellular region"/>
    <property type="evidence" value="ECO:0007669"/>
    <property type="project" value="UniProtKB-SubCell"/>
</dbReference>
<organism evidence="5 6">
    <name type="scientific">Brassicogethes aeneus</name>
    <name type="common">Rape pollen beetle</name>
    <name type="synonym">Meligethes aeneus</name>
    <dbReference type="NCBI Taxonomy" id="1431903"/>
    <lineage>
        <taxon>Eukaryota</taxon>
        <taxon>Metazoa</taxon>
        <taxon>Ecdysozoa</taxon>
        <taxon>Arthropoda</taxon>
        <taxon>Hexapoda</taxon>
        <taxon>Insecta</taxon>
        <taxon>Pterygota</taxon>
        <taxon>Neoptera</taxon>
        <taxon>Endopterygota</taxon>
        <taxon>Coleoptera</taxon>
        <taxon>Polyphaga</taxon>
        <taxon>Cucujiformia</taxon>
        <taxon>Nitidulidae</taxon>
        <taxon>Meligethinae</taxon>
        <taxon>Brassicogethes</taxon>
    </lineage>
</organism>
<feature type="domain" description="Single" evidence="4">
    <location>
        <begin position="36"/>
        <end position="102"/>
    </location>
</feature>
<accession>A0A9P0F8W1</accession>
<dbReference type="InterPro" id="IPR029277">
    <property type="entry name" value="SVWC_dom"/>
</dbReference>
<dbReference type="Pfam" id="PF15430">
    <property type="entry name" value="SVWC"/>
    <property type="match status" value="1"/>
</dbReference>
<gene>
    <name evidence="5" type="ORF">MELIAE_LOCUS585</name>
</gene>
<dbReference type="PANTHER" id="PTHR39957">
    <property type="entry name" value="AT09846P1-RELATED"/>
    <property type="match status" value="1"/>
</dbReference>
<dbReference type="PANTHER" id="PTHR39957:SF1">
    <property type="entry name" value="AT09846P1-RELATED"/>
    <property type="match status" value="1"/>
</dbReference>
<evidence type="ECO:0000313" key="5">
    <source>
        <dbReference type="EMBL" id="CAH0546413.1"/>
    </source>
</evidence>
<keyword evidence="3" id="KW-0732">Signal</keyword>
<evidence type="ECO:0000256" key="3">
    <source>
        <dbReference type="SAM" id="SignalP"/>
    </source>
</evidence>
<reference evidence="5" key="1">
    <citation type="submission" date="2021-12" db="EMBL/GenBank/DDBJ databases">
        <authorList>
            <person name="King R."/>
        </authorList>
    </citation>
    <scope>NUCLEOTIDE SEQUENCE</scope>
</reference>
<dbReference type="SMART" id="SM01318">
    <property type="entry name" value="SVWC"/>
    <property type="match status" value="1"/>
</dbReference>
<sequence>MRFTLLLFLVPAYFLLVEGWVGIIEPDKDYKGDAACFTKHEELGEFKLGEEKRMKECAIAICETKGMIRITGCGVVAVAPPCQVVKGDLSKPYPKCCFEIKCPEDNKV</sequence>
<dbReference type="InterPro" id="IPR053308">
    <property type="entry name" value="Vago-like"/>
</dbReference>
<protein>
    <recommendedName>
        <fullName evidence="4">Single domain-containing protein</fullName>
    </recommendedName>
</protein>
<feature type="chain" id="PRO_5040122005" description="Single domain-containing protein" evidence="3">
    <location>
        <begin position="20"/>
        <end position="108"/>
    </location>
</feature>
<evidence type="ECO:0000256" key="2">
    <source>
        <dbReference type="ARBA" id="ARBA00022525"/>
    </source>
</evidence>
<proteinExistence type="predicted"/>
<dbReference type="OrthoDB" id="6674808at2759"/>
<evidence type="ECO:0000256" key="1">
    <source>
        <dbReference type="ARBA" id="ARBA00004613"/>
    </source>
</evidence>
<dbReference type="AlphaFoldDB" id="A0A9P0F8W1"/>
<evidence type="ECO:0000259" key="4">
    <source>
        <dbReference type="SMART" id="SM01318"/>
    </source>
</evidence>
<keyword evidence="2" id="KW-0964">Secreted</keyword>
<dbReference type="EMBL" id="OV121132">
    <property type="protein sequence ID" value="CAH0546413.1"/>
    <property type="molecule type" value="Genomic_DNA"/>
</dbReference>
<dbReference type="Proteomes" id="UP001154078">
    <property type="component" value="Chromosome 1"/>
</dbReference>
<keyword evidence="6" id="KW-1185">Reference proteome</keyword>
<evidence type="ECO:0000313" key="6">
    <source>
        <dbReference type="Proteomes" id="UP001154078"/>
    </source>
</evidence>
<feature type="signal peptide" evidence="3">
    <location>
        <begin position="1"/>
        <end position="19"/>
    </location>
</feature>